<dbReference type="PROSITE" id="PS01066">
    <property type="entry name" value="UPP_SYNTHASE"/>
    <property type="match status" value="1"/>
</dbReference>
<feature type="binding site" evidence="2">
    <location>
        <position position="198"/>
    </location>
    <ligand>
        <name>substrate</name>
    </ligand>
</feature>
<feature type="binding site" evidence="2">
    <location>
        <position position="43"/>
    </location>
    <ligand>
        <name>substrate</name>
    </ligand>
</feature>
<feature type="binding site" evidence="2">
    <location>
        <begin position="204"/>
        <end position="206"/>
    </location>
    <ligand>
        <name>substrate</name>
    </ligand>
</feature>
<feature type="binding site" evidence="2">
    <location>
        <position position="217"/>
    </location>
    <ligand>
        <name>Mg(2+)</name>
        <dbReference type="ChEBI" id="CHEBI:18420"/>
    </ligand>
</feature>
<evidence type="ECO:0000256" key="1">
    <source>
        <dbReference type="ARBA" id="ARBA00022679"/>
    </source>
</evidence>
<comment type="function">
    <text evidence="2">Catalyzes the condensation of isopentenyl diphosphate (IPP) with allylic pyrophosphates generating different type of terpenoids.</text>
</comment>
<dbReference type="GO" id="GO:0016094">
    <property type="term" value="P:polyprenol biosynthetic process"/>
    <property type="evidence" value="ECO:0007669"/>
    <property type="project" value="TreeGrafter"/>
</dbReference>
<keyword evidence="4" id="KW-1185">Reference proteome</keyword>
<dbReference type="GO" id="GO:0005829">
    <property type="term" value="C:cytosol"/>
    <property type="evidence" value="ECO:0007669"/>
    <property type="project" value="TreeGrafter"/>
</dbReference>
<feature type="binding site" evidence="2">
    <location>
        <position position="79"/>
    </location>
    <ligand>
        <name>substrate</name>
    </ligand>
</feature>
<dbReference type="NCBIfam" id="NF011405">
    <property type="entry name" value="PRK14830.1"/>
    <property type="match status" value="1"/>
</dbReference>
<dbReference type="STRING" id="1304284.L21TH_1325"/>
<sequence length="250" mass="29508">MNLKNKKNEHKIRNDIDMNNLPKHIAIIMDGNGRWAKKRFMHRSAGHKAGVETVKEIVKAAGDIGIEYLTLYAFSTENWYRPKEEVDFLMKLLVDYLRKELNVLHENNVRINVIGNLDKLPEIPRQEVYKAIEKTKGNTKLKLNIALNYGGRSEIITAVKECINDVKNNIIDIHSIDEELFKKYLYTKDQPDPDLLIRPGGEYRVSNFLLYQMAYTEFWFSDIYWPDFKREDFFKAILDYQKRERRFGGI</sequence>
<keyword evidence="2" id="KW-0479">Metal-binding</keyword>
<dbReference type="CDD" id="cd00475">
    <property type="entry name" value="Cis_IPPS"/>
    <property type="match status" value="1"/>
</dbReference>
<dbReference type="PANTHER" id="PTHR10291">
    <property type="entry name" value="DEHYDRODOLICHYL DIPHOSPHATE SYNTHASE FAMILY MEMBER"/>
    <property type="match status" value="1"/>
</dbReference>
<evidence type="ECO:0000256" key="2">
    <source>
        <dbReference type="HAMAP-Rule" id="MF_01139"/>
    </source>
</evidence>
<feature type="binding site" evidence="2">
    <location>
        <position position="35"/>
    </location>
    <ligand>
        <name>substrate</name>
    </ligand>
</feature>
<dbReference type="EMBL" id="ARZA01000138">
    <property type="protein sequence ID" value="EOD00611.1"/>
    <property type="molecule type" value="Genomic_DNA"/>
</dbReference>
<dbReference type="OrthoDB" id="4191603at2"/>
<accession>R1CPL7</accession>
<dbReference type="InterPro" id="IPR036424">
    <property type="entry name" value="UPP_synth-like_sf"/>
</dbReference>
<dbReference type="NCBIfam" id="TIGR00055">
    <property type="entry name" value="uppS"/>
    <property type="match status" value="1"/>
</dbReference>
<comment type="caution">
    <text evidence="3">The sequence shown here is derived from an EMBL/GenBank/DDBJ whole genome shotgun (WGS) entry which is preliminary data.</text>
</comment>
<dbReference type="FunFam" id="3.40.1180.10:FF:000001">
    <property type="entry name" value="(2E,6E)-farnesyl-diphosphate-specific ditrans,polycis-undecaprenyl-diphosphate synthase"/>
    <property type="match status" value="1"/>
</dbReference>
<dbReference type="eggNOG" id="COG0020">
    <property type="taxonomic scope" value="Bacteria"/>
</dbReference>
<protein>
    <recommendedName>
        <fullName evidence="2">Isoprenyl transferase</fullName>
        <ecNumber evidence="2">2.5.1.-</ecNumber>
    </recommendedName>
</protein>
<dbReference type="InterPro" id="IPR001441">
    <property type="entry name" value="UPP_synth-like"/>
</dbReference>
<gene>
    <name evidence="3" type="ORF">L21TH_1325</name>
</gene>
<feature type="active site" description="Proton acceptor" evidence="2">
    <location>
        <position position="78"/>
    </location>
</feature>
<dbReference type="AlphaFoldDB" id="R1CPL7"/>
<name>R1CPL7_9FIRM</name>
<keyword evidence="1 2" id="KW-0808">Transferase</keyword>
<organism evidence="3 4">
    <name type="scientific">Caldisalinibacter kiritimatiensis</name>
    <dbReference type="NCBI Taxonomy" id="1304284"/>
    <lineage>
        <taxon>Bacteria</taxon>
        <taxon>Bacillati</taxon>
        <taxon>Bacillota</taxon>
        <taxon>Tissierellia</taxon>
        <taxon>Tissierellales</taxon>
        <taxon>Thermohalobacteraceae</taxon>
        <taxon>Caldisalinibacter</taxon>
    </lineage>
</organism>
<dbReference type="Pfam" id="PF01255">
    <property type="entry name" value="Prenyltransf"/>
    <property type="match status" value="1"/>
</dbReference>
<dbReference type="PANTHER" id="PTHR10291:SF0">
    <property type="entry name" value="DEHYDRODOLICHYL DIPHOSPHATE SYNTHASE 2"/>
    <property type="match status" value="1"/>
</dbReference>
<feature type="binding site" evidence="2">
    <location>
        <position position="81"/>
    </location>
    <ligand>
        <name>substrate</name>
    </ligand>
</feature>
<comment type="cofactor">
    <cofactor evidence="2">
        <name>Mg(2+)</name>
        <dbReference type="ChEBI" id="CHEBI:18420"/>
    </cofactor>
    <text evidence="2">Binds 2 magnesium ions per subunit.</text>
</comment>
<dbReference type="PATRIC" id="fig|1304284.3.peg.1295"/>
<dbReference type="GO" id="GO:0030145">
    <property type="term" value="F:manganese ion binding"/>
    <property type="evidence" value="ECO:0007669"/>
    <property type="project" value="TreeGrafter"/>
</dbReference>
<feature type="binding site" evidence="2">
    <location>
        <position position="47"/>
    </location>
    <ligand>
        <name>substrate</name>
    </ligand>
</feature>
<proteinExistence type="inferred from homology"/>
<dbReference type="SUPFAM" id="SSF64005">
    <property type="entry name" value="Undecaprenyl diphosphate synthase"/>
    <property type="match status" value="1"/>
</dbReference>
<evidence type="ECO:0000313" key="4">
    <source>
        <dbReference type="Proteomes" id="UP000013378"/>
    </source>
</evidence>
<feature type="binding site" evidence="2">
    <location>
        <begin position="31"/>
        <end position="34"/>
    </location>
    <ligand>
        <name>substrate</name>
    </ligand>
</feature>
<dbReference type="HAMAP" id="MF_01139">
    <property type="entry name" value="ISPT"/>
    <property type="match status" value="1"/>
</dbReference>
<reference evidence="3 4" key="1">
    <citation type="journal article" date="2015" name="Geomicrobiol. J.">
        <title>Caldisalinibacter kiritimatiensis gen. nov., sp. nov., a moderately thermohalophilic thiosulfate-reducing bacterium from a hypersaline microbial mat.</title>
        <authorList>
            <person name="Ben Hania W."/>
            <person name="Joseph M."/>
            <person name="Fiebig A."/>
            <person name="Bunk B."/>
            <person name="Klenk H.-P."/>
            <person name="Fardeau M.-L."/>
            <person name="Spring S."/>
        </authorList>
    </citation>
    <scope>NUCLEOTIDE SEQUENCE [LARGE SCALE GENOMIC DNA]</scope>
    <source>
        <strain evidence="3 4">L21-TH-D2</strain>
    </source>
</reference>
<dbReference type="EC" id="2.5.1.-" evidence="2"/>
<feature type="active site" evidence="2">
    <location>
        <position position="30"/>
    </location>
</feature>
<dbReference type="Gene3D" id="3.40.1180.10">
    <property type="entry name" value="Decaprenyl diphosphate synthase-like"/>
    <property type="match status" value="1"/>
</dbReference>
<dbReference type="InterPro" id="IPR018520">
    <property type="entry name" value="UPP_synth-like_CS"/>
</dbReference>
<evidence type="ECO:0000313" key="3">
    <source>
        <dbReference type="EMBL" id="EOD00611.1"/>
    </source>
</evidence>
<dbReference type="Proteomes" id="UP000013378">
    <property type="component" value="Unassembled WGS sequence"/>
</dbReference>
<comment type="similarity">
    <text evidence="2">Belongs to the UPP synthase family.</text>
</comment>
<keyword evidence="2" id="KW-0460">Magnesium</keyword>
<comment type="subunit">
    <text evidence="2">Homodimer.</text>
</comment>
<dbReference type="GO" id="GO:0000287">
    <property type="term" value="F:magnesium ion binding"/>
    <property type="evidence" value="ECO:0007669"/>
    <property type="project" value="UniProtKB-UniRule"/>
</dbReference>
<feature type="binding site" evidence="2">
    <location>
        <begin position="75"/>
        <end position="77"/>
    </location>
    <ligand>
        <name>substrate</name>
    </ligand>
</feature>
<dbReference type="RefSeq" id="WP_006312308.1">
    <property type="nucleotide sequence ID" value="NZ_ARZA01000138.1"/>
</dbReference>
<feature type="binding site" evidence="2">
    <location>
        <position position="30"/>
    </location>
    <ligand>
        <name>Mg(2+)</name>
        <dbReference type="ChEBI" id="CHEBI:18420"/>
    </ligand>
</feature>
<dbReference type="GO" id="GO:0008834">
    <property type="term" value="F:ditrans,polycis-undecaprenyl-diphosphate synthase [(2E,6E)-farnesyl-diphosphate specific] activity"/>
    <property type="evidence" value="ECO:0007669"/>
    <property type="project" value="TreeGrafter"/>
</dbReference>